<name>A0A4U0P885_9SPHI</name>
<dbReference type="InterPro" id="IPR056955">
    <property type="entry name" value="ORC-CDC6-like"/>
</dbReference>
<evidence type="ECO:0000313" key="2">
    <source>
        <dbReference type="Proteomes" id="UP000306808"/>
    </source>
</evidence>
<dbReference type="InterPro" id="IPR011990">
    <property type="entry name" value="TPR-like_helical_dom_sf"/>
</dbReference>
<dbReference type="InterPro" id="IPR027417">
    <property type="entry name" value="P-loop_NTPase"/>
</dbReference>
<dbReference type="RefSeq" id="WP_136899429.1">
    <property type="nucleotide sequence ID" value="NZ_SUME01000001.1"/>
</dbReference>
<gene>
    <name evidence="1" type="ORF">FAZ15_01510</name>
</gene>
<dbReference type="Gene3D" id="3.40.50.300">
    <property type="entry name" value="P-loop containing nucleotide triphosphate hydrolases"/>
    <property type="match status" value="1"/>
</dbReference>
<dbReference type="PANTHER" id="PTHR34301">
    <property type="entry name" value="DNA-BINDING PROTEIN-RELATED"/>
    <property type="match status" value="1"/>
</dbReference>
<dbReference type="SUPFAM" id="SSF52540">
    <property type="entry name" value="P-loop containing nucleoside triphosphate hydrolases"/>
    <property type="match status" value="1"/>
</dbReference>
<organism evidence="1 2">
    <name type="scientific">Sphingobacterium olei</name>
    <dbReference type="NCBI Taxonomy" id="2571155"/>
    <lineage>
        <taxon>Bacteria</taxon>
        <taxon>Pseudomonadati</taxon>
        <taxon>Bacteroidota</taxon>
        <taxon>Sphingobacteriia</taxon>
        <taxon>Sphingobacteriales</taxon>
        <taxon>Sphingobacteriaceae</taxon>
        <taxon>Sphingobacterium</taxon>
    </lineage>
</organism>
<accession>A0A4U0P885</accession>
<dbReference type="OrthoDB" id="594504at2"/>
<reference evidence="1 2" key="1">
    <citation type="submission" date="2019-04" db="EMBL/GenBank/DDBJ databases">
        <title>Sphingobacterium olei sp. nov., isolated from oil-contaminated soil.</title>
        <authorList>
            <person name="Liu B."/>
        </authorList>
    </citation>
    <scope>NUCLEOTIDE SEQUENCE [LARGE SCALE GENOMIC DNA]</scope>
    <source>
        <strain evidence="1 2">HAL-9</strain>
    </source>
</reference>
<dbReference type="PANTHER" id="PTHR34301:SF8">
    <property type="entry name" value="ATPASE DOMAIN-CONTAINING PROTEIN"/>
    <property type="match status" value="1"/>
</dbReference>
<sequence>MGEPTLYNPANLREDDLIANFVVRTKTFEKIFKDIRTSVMRYPEKHYLIQGQRGMGKTTLLLRLKYEVARTEELKDWLVPVFFNEETYDVTSLSSLWERILRYLDEYFDTNGEYYDYTEQFVDKEDYERLCFKFLIEKLHEREKKLIIFFDNFGELFLDNLREKEKRRLREILIECNDIRIIGASAVVINDLHDYSQPFFEFFHIIYLDGLTKEETYELISKLQEDCPQARRIDIKRHKAKIDTLAVLTGGVIRTIMMLYQVLLDDPNGKALEDLEKVLDKATPLYKHRIEDLPTQQRRIVDVIAKKWDAVSAKEIAAEIREDGKKAQTKLISAQLAQLEKNNVVEKKATTTKNHLYQLKERFFNIWYLMRNGDRRDRKRVARLTKFLEMWYDDEDSFDAFVKSHISSLRSGKYAPASALLLVDALVNSDKFDPNKLDDLIEETSNVLREEERKYLPNLENRKISLALRSYKEENLERAINLLSNVRKTEAYLLLSKIFTDLQQIEEAKAVLDKIDQISNEWLNLLFLLCNSLNYYDALFRIVEVSTDLKPEHKEQVLGDAYLNQQVWDLALEHYYKALDLGMDQVLKKIKFIYELKGDWKKTEEVLIHGVEKGVISRGELYTFLAFTKEDFTSLAEWLSNAPKDGDYYFFKGFSALEKQDRKGDLNINITSSYFRKAVDLYAKHDPNNVLREIAYSFLLIGLIEEVKDLSASKELLMEIESYDIITSSKPLKLIKAFILIWEGGYYSEYIEQLFNDVDKDHYDVFNDVLILLLSRHQYHLLYNNFEKYPTLKELFKPTYYALMTLLKDEMPNEIIKMGEELKVPVEEILQKVKQMKVAYKLN</sequence>
<dbReference type="EMBL" id="SUME01000001">
    <property type="protein sequence ID" value="TJZ63002.1"/>
    <property type="molecule type" value="Genomic_DNA"/>
</dbReference>
<protein>
    <submittedName>
        <fullName evidence="1">Uncharacterized protein</fullName>
    </submittedName>
</protein>
<dbReference type="Proteomes" id="UP000306808">
    <property type="component" value="Unassembled WGS sequence"/>
</dbReference>
<dbReference type="Pfam" id="PF24389">
    <property type="entry name" value="ORC-CDC6-like"/>
    <property type="match status" value="1"/>
</dbReference>
<keyword evidence="2" id="KW-1185">Reference proteome</keyword>
<comment type="caution">
    <text evidence="1">The sequence shown here is derived from an EMBL/GenBank/DDBJ whole genome shotgun (WGS) entry which is preliminary data.</text>
</comment>
<dbReference type="Gene3D" id="1.25.40.10">
    <property type="entry name" value="Tetratricopeptide repeat domain"/>
    <property type="match status" value="1"/>
</dbReference>
<dbReference type="SUPFAM" id="SSF48452">
    <property type="entry name" value="TPR-like"/>
    <property type="match status" value="1"/>
</dbReference>
<proteinExistence type="predicted"/>
<evidence type="ECO:0000313" key="1">
    <source>
        <dbReference type="EMBL" id="TJZ63002.1"/>
    </source>
</evidence>
<dbReference type="AlphaFoldDB" id="A0A4U0P885"/>